<evidence type="ECO:0000256" key="2">
    <source>
        <dbReference type="ARBA" id="ARBA00010973"/>
    </source>
</evidence>
<dbReference type="InterPro" id="IPR051398">
    <property type="entry name" value="Polysacch_Deacetylase"/>
</dbReference>
<keyword evidence="4" id="KW-0134">Cell wall</keyword>
<dbReference type="SUPFAM" id="SSF88713">
    <property type="entry name" value="Glycoside hydrolase/deacetylase"/>
    <property type="match status" value="1"/>
</dbReference>
<evidence type="ECO:0000256" key="9">
    <source>
        <dbReference type="ARBA" id="ARBA00033195"/>
    </source>
</evidence>
<comment type="similarity">
    <text evidence="2">Belongs to the polysaccharide deacetylase family.</text>
</comment>
<feature type="chain" id="PRO_5044548780" description="Poly-beta-1,6-N-acetyl-D-glucosamine N-deacetylase" evidence="10">
    <location>
        <begin position="23"/>
        <end position="285"/>
    </location>
</feature>
<dbReference type="GO" id="GO:0005975">
    <property type="term" value="P:carbohydrate metabolic process"/>
    <property type="evidence" value="ECO:0007669"/>
    <property type="project" value="InterPro"/>
</dbReference>
<dbReference type="Gene3D" id="3.20.20.370">
    <property type="entry name" value="Glycoside hydrolase/deacetylase"/>
    <property type="match status" value="1"/>
</dbReference>
<dbReference type="NCBIfam" id="TIGR03933">
    <property type="entry name" value="PIA_icaB"/>
    <property type="match status" value="1"/>
</dbReference>
<dbReference type="GeneID" id="93725311"/>
<keyword evidence="7" id="KW-0378">Hydrolase</keyword>
<evidence type="ECO:0000313" key="15">
    <source>
        <dbReference type="Proteomes" id="UP000595942"/>
    </source>
</evidence>
<dbReference type="Pfam" id="PF01522">
    <property type="entry name" value="Polysacc_deac_1"/>
    <property type="match status" value="1"/>
</dbReference>
<dbReference type="KEGG" id="scv:A4G25_08080"/>
<dbReference type="Proteomes" id="UP000595942">
    <property type="component" value="Chromosome"/>
</dbReference>
<proteinExistence type="inferred from homology"/>
<reference evidence="13 14" key="1">
    <citation type="submission" date="2018-11" db="EMBL/GenBank/DDBJ databases">
        <title>Genomic profiling of Staphylococcus species from a Poultry farm system in KwaZulu-Natal, South Africa.</title>
        <authorList>
            <person name="Amoako D.G."/>
            <person name="Somboro A.M."/>
            <person name="Abia A.L.K."/>
            <person name="Bester L.A."/>
            <person name="Essack S.Y."/>
        </authorList>
    </citation>
    <scope>NUCLEOTIDE SEQUENCE [LARGE SCALE GENOMIC DNA]</scope>
    <source>
        <strain evidence="13 14">SA11</strain>
    </source>
</reference>
<evidence type="ECO:0000256" key="3">
    <source>
        <dbReference type="ARBA" id="ARBA00016781"/>
    </source>
</evidence>
<dbReference type="OrthoDB" id="9778320at2"/>
<protein>
    <recommendedName>
        <fullName evidence="3">Poly-beta-1,6-N-acetyl-D-glucosamine N-deacetylase</fullName>
    </recommendedName>
    <alternativeName>
        <fullName evidence="9">Biofilm polysaccharide intercellular adhesin deacetylase</fullName>
    </alternativeName>
    <alternativeName>
        <fullName evidence="8">Intercellular adhesion protein B</fullName>
    </alternativeName>
</protein>
<keyword evidence="15" id="KW-1185">Reference proteome</keyword>
<organism evidence="13 14">
    <name type="scientific">Staphylococcus condimenti</name>
    <dbReference type="NCBI Taxonomy" id="70255"/>
    <lineage>
        <taxon>Bacteria</taxon>
        <taxon>Bacillati</taxon>
        <taxon>Bacillota</taxon>
        <taxon>Bacilli</taxon>
        <taxon>Bacillales</taxon>
        <taxon>Staphylococcaceae</taxon>
        <taxon>Staphylococcus</taxon>
    </lineage>
</organism>
<evidence type="ECO:0000256" key="4">
    <source>
        <dbReference type="ARBA" id="ARBA00022512"/>
    </source>
</evidence>
<name>A0A143PBF9_9STAP</name>
<dbReference type="EMBL" id="CP068073">
    <property type="protein sequence ID" value="QQS82317.1"/>
    <property type="molecule type" value="Genomic_DNA"/>
</dbReference>
<dbReference type="AlphaFoldDB" id="A0A143PBF9"/>
<dbReference type="GO" id="GO:0016811">
    <property type="term" value="F:hydrolase activity, acting on carbon-nitrogen (but not peptide) bonds, in linear amides"/>
    <property type="evidence" value="ECO:0007669"/>
    <property type="project" value="InterPro"/>
</dbReference>
<dbReference type="EMBL" id="RQTE01000256">
    <property type="protein sequence ID" value="RZI00565.1"/>
    <property type="molecule type" value="Genomic_DNA"/>
</dbReference>
<evidence type="ECO:0000256" key="8">
    <source>
        <dbReference type="ARBA" id="ARBA00030189"/>
    </source>
</evidence>
<feature type="signal peptide" evidence="10">
    <location>
        <begin position="1"/>
        <end position="22"/>
    </location>
</feature>
<evidence type="ECO:0000256" key="7">
    <source>
        <dbReference type="ARBA" id="ARBA00022801"/>
    </source>
</evidence>
<evidence type="ECO:0000256" key="5">
    <source>
        <dbReference type="ARBA" id="ARBA00022525"/>
    </source>
</evidence>
<keyword evidence="6 10" id="KW-0732">Signal</keyword>
<keyword evidence="5" id="KW-0964">Secreted</keyword>
<gene>
    <name evidence="13" type="primary">icaB</name>
    <name evidence="13" type="ORF">EIG99_11185</name>
    <name evidence="12" type="ORF">I6J05_10445</name>
</gene>
<dbReference type="RefSeq" id="WP_047132029.1">
    <property type="nucleotide sequence ID" value="NZ_CP015114.1"/>
</dbReference>
<evidence type="ECO:0000256" key="1">
    <source>
        <dbReference type="ARBA" id="ARBA00004191"/>
    </source>
</evidence>
<sequence>MIKKALLILIVAVLFISTNSLENSHETYAKEDISHYDENSALALNYHRVRNGGFFESFLNIFSNSKELSTYSLTKKEFEDQIKWLKSKNARFLTEEEVIKYKKEGKFPKRSVWISFDDMDQSIYKNAYPILKKYNIPATGFIITSKVGQKDFHNLNMATLKQLKDMHASGLWTFHSHTNNLHSIKNNVSQVIVTKDDKTLTADIKKSNQYLKKHFNSNTNSIAYPYGQINDNKIKAIKKAGIKYGYTLEEKPIRPNDDDYYIPRILISENTFHQVVQKWKGFKDG</sequence>
<dbReference type="PANTHER" id="PTHR34216:SF3">
    <property type="entry name" value="POLY-BETA-1,6-N-ACETYL-D-GLUCOSAMINE N-DEACETYLASE"/>
    <property type="match status" value="1"/>
</dbReference>
<accession>A0A143PBF9</accession>
<dbReference type="Proteomes" id="UP000293854">
    <property type="component" value="Unassembled WGS sequence"/>
</dbReference>
<evidence type="ECO:0000256" key="6">
    <source>
        <dbReference type="ARBA" id="ARBA00022729"/>
    </source>
</evidence>
<evidence type="ECO:0000259" key="11">
    <source>
        <dbReference type="PROSITE" id="PS51677"/>
    </source>
</evidence>
<evidence type="ECO:0000313" key="12">
    <source>
        <dbReference type="EMBL" id="QQS82317.1"/>
    </source>
</evidence>
<dbReference type="InterPro" id="IPR011330">
    <property type="entry name" value="Glyco_hydro/deAcase_b/a-brl"/>
</dbReference>
<evidence type="ECO:0000313" key="14">
    <source>
        <dbReference type="Proteomes" id="UP000293854"/>
    </source>
</evidence>
<feature type="domain" description="NodB homology" evidence="11">
    <location>
        <begin position="110"/>
        <end position="285"/>
    </location>
</feature>
<dbReference type="InterPro" id="IPR002509">
    <property type="entry name" value="NODB_dom"/>
</dbReference>
<dbReference type="PROSITE" id="PS51677">
    <property type="entry name" value="NODB"/>
    <property type="match status" value="1"/>
</dbReference>
<comment type="subcellular location">
    <subcellularLocation>
        <location evidence="1">Secreted</location>
        <location evidence="1">Cell wall</location>
    </subcellularLocation>
</comment>
<evidence type="ECO:0000313" key="13">
    <source>
        <dbReference type="EMBL" id="RZI00565.1"/>
    </source>
</evidence>
<evidence type="ECO:0000256" key="10">
    <source>
        <dbReference type="SAM" id="SignalP"/>
    </source>
</evidence>
<dbReference type="PANTHER" id="PTHR34216">
    <property type="match status" value="1"/>
</dbReference>
<dbReference type="InterPro" id="IPR023872">
    <property type="entry name" value="PNAG_deacetylase"/>
</dbReference>
<reference evidence="12 15" key="2">
    <citation type="submission" date="2021-01" db="EMBL/GenBank/DDBJ databases">
        <title>FDA dAtabase for Regulatory Grade micrObial Sequences (FDA-ARGOS): Supporting development and validation of Infectious Disease Dx tests.</title>
        <authorList>
            <person name="Sproer C."/>
            <person name="Gronow S."/>
            <person name="Severitt S."/>
            <person name="Schroder I."/>
            <person name="Tallon L."/>
            <person name="Sadzewicz L."/>
            <person name="Zhao X."/>
            <person name="Boylan J."/>
            <person name="Ott S."/>
            <person name="Bowen H."/>
            <person name="Vavikolanu K."/>
            <person name="Mehta A."/>
            <person name="Aluvathingal J."/>
            <person name="Nadendla S."/>
            <person name="Lowell S."/>
            <person name="Myers T."/>
            <person name="Yan Y."/>
            <person name="Sichtig H."/>
        </authorList>
    </citation>
    <scope>NUCLEOTIDE SEQUENCE [LARGE SCALE GENOMIC DNA]</scope>
    <source>
        <strain evidence="12 15">FDAARGOS_1148</strain>
    </source>
</reference>